<protein>
    <submittedName>
        <fullName evidence="1">Uncharacterized protein</fullName>
    </submittedName>
</protein>
<reference evidence="1 2" key="1">
    <citation type="journal article" date="2016" name="Mol. Biol. Evol.">
        <title>Comparative Genomics of Early-Diverging Mushroom-Forming Fungi Provides Insights into the Origins of Lignocellulose Decay Capabilities.</title>
        <authorList>
            <person name="Nagy L.G."/>
            <person name="Riley R."/>
            <person name="Tritt A."/>
            <person name="Adam C."/>
            <person name="Daum C."/>
            <person name="Floudas D."/>
            <person name="Sun H."/>
            <person name="Yadav J.S."/>
            <person name="Pangilinan J."/>
            <person name="Larsson K.H."/>
            <person name="Matsuura K."/>
            <person name="Barry K."/>
            <person name="Labutti K."/>
            <person name="Kuo R."/>
            <person name="Ohm R.A."/>
            <person name="Bhattacharya S.S."/>
            <person name="Shirouzu T."/>
            <person name="Yoshinaga Y."/>
            <person name="Martin F.M."/>
            <person name="Grigoriev I.V."/>
            <person name="Hibbett D.S."/>
        </authorList>
    </citation>
    <scope>NUCLEOTIDE SEQUENCE [LARGE SCALE GENOMIC DNA]</scope>
    <source>
        <strain evidence="1 2">HHB9708</strain>
    </source>
</reference>
<name>A0A164MJK9_9AGAM</name>
<dbReference type="EMBL" id="KV419469">
    <property type="protein sequence ID" value="KZS86773.1"/>
    <property type="molecule type" value="Genomic_DNA"/>
</dbReference>
<proteinExistence type="predicted"/>
<gene>
    <name evidence="1" type="ORF">SISNIDRAFT_471514</name>
</gene>
<sequence length="675" mass="76292">MYPFKKTEEEMLEEHIQLQTQNGLDPKVWFGSPDNIVGGLAELLMDSPINDFIHHRFCSIYPRTHSWSHDPFIRVLLFMSFSRLQRMPTVDEAAETFVLAKDLRLKAPEDIWIPIIPFLTEDALNQWESFAGIEPFSPSTSALSEFGRSLFPMFADVMKDYIGPFEAYSDVYTFYIEPTLDYDCEEAQETLDLPLLEYAPRKNVLPTFDPSSSHCTCGECAFTIQKVQKKTHLFREQYVALTNASAERDCSALRDLWEPLMAEAEAWMEREGSRVESPIDIFPVFGEDDRLGPSIFDAANDLGIKIGSDLSVGELLRLIVLMHLLSVRPAGDFSSLYVPDVFPKDGIGYLIFPAHDPIAPGSGLQAPELMVPDLNLEVVAGGPWLPDLAGQHLRGTRSKVVLIGPSEEYTISFDKTFYPKYSHPICMPELISGEVPDFLPPRHDITEFRLLQEEPIDYSPELLVEVSQKGVDGYPLFSVFDTSRLDDYPPDCLAAQLSTTFQERVLQTWWRPSVSLGQKCSHSDLYVKAIRCSLSCEEIILQVQKPSSELLAYMQSLKSESYLRPDVSKTLPQRLRDEMSRRTERLREKGGPFESHHVAFVRCESAEAVLPIVLLAASCGRKVYLINYQECWDCAGFRMLQDNCMVGVAVGTRYITDCSRCLDMKARAADVASTI</sequence>
<organism evidence="1 2">
    <name type="scientific">Sistotremastrum niveocremeum HHB9708</name>
    <dbReference type="NCBI Taxonomy" id="1314777"/>
    <lineage>
        <taxon>Eukaryota</taxon>
        <taxon>Fungi</taxon>
        <taxon>Dikarya</taxon>
        <taxon>Basidiomycota</taxon>
        <taxon>Agaricomycotina</taxon>
        <taxon>Agaricomycetes</taxon>
        <taxon>Sistotremastrales</taxon>
        <taxon>Sistotremastraceae</taxon>
        <taxon>Sertulicium</taxon>
        <taxon>Sertulicium niveocremeum</taxon>
    </lineage>
</organism>
<keyword evidence="2" id="KW-1185">Reference proteome</keyword>
<accession>A0A164MJK9</accession>
<evidence type="ECO:0000313" key="1">
    <source>
        <dbReference type="EMBL" id="KZS86773.1"/>
    </source>
</evidence>
<dbReference type="OrthoDB" id="3265206at2759"/>
<dbReference type="AlphaFoldDB" id="A0A164MJK9"/>
<dbReference type="Proteomes" id="UP000076722">
    <property type="component" value="Unassembled WGS sequence"/>
</dbReference>
<evidence type="ECO:0000313" key="2">
    <source>
        <dbReference type="Proteomes" id="UP000076722"/>
    </source>
</evidence>